<dbReference type="AlphaFoldDB" id="A0A1A9ZJU1"/>
<dbReference type="EnsemblMetazoa" id="GPAI017056-RA">
    <property type="protein sequence ID" value="GPAI017056-PA"/>
    <property type="gene ID" value="GPAI017056"/>
</dbReference>
<keyword evidence="4" id="KW-1185">Reference proteome</keyword>
<organism evidence="3 4">
    <name type="scientific">Glossina pallidipes</name>
    <name type="common">Tsetse fly</name>
    <dbReference type="NCBI Taxonomy" id="7398"/>
    <lineage>
        <taxon>Eukaryota</taxon>
        <taxon>Metazoa</taxon>
        <taxon>Ecdysozoa</taxon>
        <taxon>Arthropoda</taxon>
        <taxon>Hexapoda</taxon>
        <taxon>Insecta</taxon>
        <taxon>Pterygota</taxon>
        <taxon>Neoptera</taxon>
        <taxon>Endopterygota</taxon>
        <taxon>Diptera</taxon>
        <taxon>Brachycera</taxon>
        <taxon>Muscomorpha</taxon>
        <taxon>Hippoboscoidea</taxon>
        <taxon>Glossinidae</taxon>
        <taxon>Glossina</taxon>
    </lineage>
</organism>
<reference evidence="4" key="1">
    <citation type="submission" date="2014-03" db="EMBL/GenBank/DDBJ databases">
        <authorList>
            <person name="Aksoy S."/>
            <person name="Warren W."/>
            <person name="Wilson R.K."/>
        </authorList>
    </citation>
    <scope>NUCLEOTIDE SEQUENCE [LARGE SCALE GENOMIC DNA]</scope>
    <source>
        <strain evidence="4">IAEA</strain>
    </source>
</reference>
<evidence type="ECO:0000313" key="4">
    <source>
        <dbReference type="Proteomes" id="UP000092445"/>
    </source>
</evidence>
<dbReference type="VEuPathDB" id="VectorBase:GPAI017056"/>
<evidence type="ECO:0000313" key="3">
    <source>
        <dbReference type="EnsemblMetazoa" id="GPAI017056-PA"/>
    </source>
</evidence>
<keyword evidence="2" id="KW-0812">Transmembrane</keyword>
<sequence length="274" mass="30637">MTSIQELIKSQTTTGDIQRVIRNYKKDSADRKSKASYYHDKRRIISELAFETTDGKLRILVQTNIEYFDKAGQLKEAEVLEQAQRQGILPSVGPGANTLAINKSGHGLIGRFNARSTALKRFLAGLENVGPNEPQKFYTVRIDTINKLWGQVENLYVRIWEQVSDPLINGLDQDNHDEIQSMLTELATIQGKLEVMQTARIQHHDSPNHDFKVACSALIISIVAIIIISCSMIFLKKSVIAQITVASNHDAPQHEAAPSSARTSHSFVPNMNLF</sequence>
<keyword evidence="2" id="KW-0472">Membrane</keyword>
<feature type="compositionally biased region" description="Polar residues" evidence="1">
    <location>
        <begin position="260"/>
        <end position="274"/>
    </location>
</feature>
<name>A0A1A9ZJU1_GLOPL</name>
<accession>A0A1A9ZJU1</accession>
<feature type="region of interest" description="Disordered" evidence="1">
    <location>
        <begin position="253"/>
        <end position="274"/>
    </location>
</feature>
<evidence type="ECO:0000256" key="1">
    <source>
        <dbReference type="SAM" id="MobiDB-lite"/>
    </source>
</evidence>
<reference evidence="3" key="2">
    <citation type="submission" date="2020-05" db="UniProtKB">
        <authorList>
            <consortium name="EnsemblMetazoa"/>
        </authorList>
    </citation>
    <scope>IDENTIFICATION</scope>
    <source>
        <strain evidence="3">IAEA</strain>
    </source>
</reference>
<protein>
    <submittedName>
        <fullName evidence="3">Uncharacterized protein</fullName>
    </submittedName>
</protein>
<proteinExistence type="predicted"/>
<dbReference type="Proteomes" id="UP000092445">
    <property type="component" value="Unassembled WGS sequence"/>
</dbReference>
<dbReference type="STRING" id="7398.A0A1A9ZJU1"/>
<evidence type="ECO:0000256" key="2">
    <source>
        <dbReference type="SAM" id="Phobius"/>
    </source>
</evidence>
<feature type="transmembrane region" description="Helical" evidence="2">
    <location>
        <begin position="216"/>
        <end position="235"/>
    </location>
</feature>
<keyword evidence="2" id="KW-1133">Transmembrane helix</keyword>